<dbReference type="Pfam" id="PF19313">
    <property type="entry name" value="DUF5916"/>
    <property type="match status" value="1"/>
</dbReference>
<name>A0A832MMP0_UNCEI</name>
<dbReference type="EMBL" id="DSQF01000022">
    <property type="protein sequence ID" value="HGZ43986.1"/>
    <property type="molecule type" value="Genomic_DNA"/>
</dbReference>
<dbReference type="GO" id="GO:0030246">
    <property type="term" value="F:carbohydrate binding"/>
    <property type="evidence" value="ECO:0007669"/>
    <property type="project" value="InterPro"/>
</dbReference>
<dbReference type="InterPro" id="IPR010502">
    <property type="entry name" value="Carb-bd_dom_fam9"/>
</dbReference>
<reference evidence="3" key="1">
    <citation type="journal article" date="2020" name="mSystems">
        <title>Genome- and Community-Level Interaction Insights into Carbon Utilization and Element Cycling Functions of Hydrothermarchaeota in Hydrothermal Sediment.</title>
        <authorList>
            <person name="Zhou Z."/>
            <person name="Liu Y."/>
            <person name="Xu W."/>
            <person name="Pan J."/>
            <person name="Luo Z.H."/>
            <person name="Li M."/>
        </authorList>
    </citation>
    <scope>NUCLEOTIDE SEQUENCE [LARGE SCALE GENOMIC DNA]</scope>
    <source>
        <strain evidence="3">SpSt-381</strain>
    </source>
</reference>
<accession>A0A832MMP0</accession>
<protein>
    <recommendedName>
        <fullName evidence="4">Carbohydrate binding family 9 domain-containing protein</fullName>
    </recommendedName>
</protein>
<feature type="domain" description="DUF5916" evidence="2">
    <location>
        <begin position="211"/>
        <end position="280"/>
    </location>
</feature>
<proteinExistence type="predicted"/>
<evidence type="ECO:0000259" key="1">
    <source>
        <dbReference type="Pfam" id="PF06452"/>
    </source>
</evidence>
<feature type="domain" description="Carbohydrate-binding" evidence="1">
    <location>
        <begin position="25"/>
        <end position="141"/>
    </location>
</feature>
<dbReference type="Gene3D" id="2.60.40.1190">
    <property type="match status" value="1"/>
</dbReference>
<dbReference type="GO" id="GO:0016052">
    <property type="term" value="P:carbohydrate catabolic process"/>
    <property type="evidence" value="ECO:0007669"/>
    <property type="project" value="InterPro"/>
</dbReference>
<comment type="caution">
    <text evidence="3">The sequence shown here is derived from an EMBL/GenBank/DDBJ whole genome shotgun (WGS) entry which is preliminary data.</text>
</comment>
<dbReference type="CDD" id="cd09618">
    <property type="entry name" value="CBM9_like_2"/>
    <property type="match status" value="1"/>
</dbReference>
<dbReference type="SUPFAM" id="SSF49344">
    <property type="entry name" value="CBD9-like"/>
    <property type="match status" value="1"/>
</dbReference>
<evidence type="ECO:0000313" key="3">
    <source>
        <dbReference type="EMBL" id="HGZ43986.1"/>
    </source>
</evidence>
<dbReference type="AlphaFoldDB" id="A0A832MMP0"/>
<dbReference type="Pfam" id="PF06452">
    <property type="entry name" value="CBM9_1"/>
    <property type="match status" value="1"/>
</dbReference>
<gene>
    <name evidence="3" type="ORF">ENR23_11305</name>
</gene>
<sequence>MAAVLDSFTHHRPVEGLRDTLGTLCMVLYDDRHLYVAFRALDNPRAVEAPVVPRDRIWQGDWVGVSIDSYNDQQRSFFLCANPLGIQMDGVDQEGRDSDMAPDFQFTSRGRVTEHGYEVEMAIPFRSLRFAPGENVTFGFQAIREVRRLGAHLYWAPVTRNVNSYHAQIGRLEGLAGIRPGRNVQVNPTHTTTTLGARGADGMAFDDPRGRFGLGVKVGLTSNLIADVAMTPDFSQVEADAGVVDINERFALFFPEKRPFFLEGSDLFTSPVNLVYTRRIVDPLYGAKLTGKVGRTAVGVLNAADRSAGAGIPGLPNAANPYLDRDALYTIARVKRDVFRNSYVGLLAGDRTFDDQYNRGLGVDGRLNWAGKYSFTFQGAHSWARDRDFRATVAGLSPAQQADLPGEVLDATGRRSEGNTFYGELSRDTRALNAGLNLFGYSPEFSADMGFIRRTNLLGVAAWVRPHVWSKGDRWWNAFHFPMYVERDFTWNGETPTDEVISLVQEVVFPRNSWAGMEHVRRFVRHNGVNFENLHRHAVWAGSERFRTVQGGGLYVWGDQVVFAETVAGRDQRWELWSNVRFGPRFDGGLSVNGSTVWRAANGTKFARVVIPRVRLSYQFSRELSLRVIAELRERHTWDAAGALASRTQSLTPDVLLSYFVRPGTVVYLGYGAVLNGAATHDLRPDHSSVFTKVSYLWEL</sequence>
<evidence type="ECO:0008006" key="4">
    <source>
        <dbReference type="Google" id="ProtNLM"/>
    </source>
</evidence>
<dbReference type="InterPro" id="IPR045670">
    <property type="entry name" value="DUF5916"/>
</dbReference>
<dbReference type="GO" id="GO:0004553">
    <property type="term" value="F:hydrolase activity, hydrolyzing O-glycosyl compounds"/>
    <property type="evidence" value="ECO:0007669"/>
    <property type="project" value="InterPro"/>
</dbReference>
<evidence type="ECO:0000259" key="2">
    <source>
        <dbReference type="Pfam" id="PF19313"/>
    </source>
</evidence>
<organism evidence="3">
    <name type="scientific">Eiseniibacteriota bacterium</name>
    <dbReference type="NCBI Taxonomy" id="2212470"/>
    <lineage>
        <taxon>Bacteria</taxon>
        <taxon>Candidatus Eiseniibacteriota</taxon>
    </lineage>
</organism>